<gene>
    <name evidence="3" type="ORF">EC957_004207</name>
</gene>
<dbReference type="InterPro" id="IPR002836">
    <property type="entry name" value="PDCD5-like"/>
</dbReference>
<organism evidence="3 4">
    <name type="scientific">Mortierella hygrophila</name>
    <dbReference type="NCBI Taxonomy" id="979708"/>
    <lineage>
        <taxon>Eukaryota</taxon>
        <taxon>Fungi</taxon>
        <taxon>Fungi incertae sedis</taxon>
        <taxon>Mucoromycota</taxon>
        <taxon>Mortierellomycotina</taxon>
        <taxon>Mortierellomycetes</taxon>
        <taxon>Mortierellales</taxon>
        <taxon>Mortierellaceae</taxon>
        <taxon>Mortierella</taxon>
    </lineage>
</organism>
<dbReference type="FunFam" id="1.10.8.140:FF:000006">
    <property type="entry name" value="programmed cell death protein 5-like"/>
    <property type="match status" value="1"/>
</dbReference>
<keyword evidence="4" id="KW-1185">Reference proteome</keyword>
<evidence type="ECO:0000256" key="1">
    <source>
        <dbReference type="ARBA" id="ARBA00010490"/>
    </source>
</evidence>
<comment type="caution">
    <text evidence="3">The sequence shown here is derived from an EMBL/GenBank/DDBJ whole genome shotgun (WGS) entry which is preliminary data.</text>
</comment>
<evidence type="ECO:0000313" key="4">
    <source>
        <dbReference type="Proteomes" id="UP000723463"/>
    </source>
</evidence>
<dbReference type="InterPro" id="IPR036883">
    <property type="entry name" value="PDCD5-like_sf"/>
</dbReference>
<dbReference type="GO" id="GO:0005634">
    <property type="term" value="C:nucleus"/>
    <property type="evidence" value="ECO:0007669"/>
    <property type="project" value="TreeGrafter"/>
</dbReference>
<reference evidence="3" key="1">
    <citation type="journal article" date="2020" name="Fungal Divers.">
        <title>Resolving the Mortierellaceae phylogeny through synthesis of multi-gene phylogenetics and phylogenomics.</title>
        <authorList>
            <person name="Vandepol N."/>
            <person name="Liber J."/>
            <person name="Desiro A."/>
            <person name="Na H."/>
            <person name="Kennedy M."/>
            <person name="Barry K."/>
            <person name="Grigoriev I.V."/>
            <person name="Miller A.N."/>
            <person name="O'Donnell K."/>
            <person name="Stajich J.E."/>
            <person name="Bonito G."/>
        </authorList>
    </citation>
    <scope>NUCLEOTIDE SEQUENCE</scope>
    <source>
        <strain evidence="3">NRRL 2591</strain>
    </source>
</reference>
<dbReference type="Gene3D" id="1.10.8.140">
    <property type="entry name" value="PDCD5-like"/>
    <property type="match status" value="1"/>
</dbReference>
<evidence type="ECO:0008006" key="5">
    <source>
        <dbReference type="Google" id="ProtNLM"/>
    </source>
</evidence>
<comment type="similarity">
    <text evidence="1">Belongs to the PDCD5 family.</text>
</comment>
<sequence length="142" mass="16010">MEDDELAQIRARRMAELRAQSGGAPSSGMGGLPPGMSGGKKDEEEQAKKSQMEEMRRTMLIQILDGEARERLSRIAIVKADKARAVEDLLIRMAQGGQVRAKITEKQLIELLEQVNQQTKSETKIVYNRRRYDDSDDDDYGL</sequence>
<dbReference type="PANTHER" id="PTHR10840">
    <property type="entry name" value="PROGRAMMED CELL DEATH PROTEIN 5"/>
    <property type="match status" value="1"/>
</dbReference>
<protein>
    <recommendedName>
        <fullName evidence="5">DNA-binding TFAR19-related protein</fullName>
    </recommendedName>
</protein>
<accession>A0A9P6FFY6</accession>
<dbReference type="PANTHER" id="PTHR10840:SF0">
    <property type="entry name" value="PROGRAMMED CELL DEATH PROTEIN 5"/>
    <property type="match status" value="1"/>
</dbReference>
<feature type="region of interest" description="Disordered" evidence="2">
    <location>
        <begin position="13"/>
        <end position="53"/>
    </location>
</feature>
<dbReference type="SUPFAM" id="SSF46950">
    <property type="entry name" value="Double-stranded DNA-binding domain"/>
    <property type="match status" value="1"/>
</dbReference>
<dbReference type="AlphaFoldDB" id="A0A9P6FFY6"/>
<dbReference type="PIRSF" id="PIRSF015730">
    <property type="entry name" value="TFAR19"/>
    <property type="match status" value="1"/>
</dbReference>
<feature type="compositionally biased region" description="Gly residues" evidence="2">
    <location>
        <begin position="28"/>
        <end position="38"/>
    </location>
</feature>
<proteinExistence type="inferred from homology"/>
<dbReference type="Proteomes" id="UP000723463">
    <property type="component" value="Unassembled WGS sequence"/>
</dbReference>
<dbReference type="EMBL" id="JAAAXW010000020">
    <property type="protein sequence ID" value="KAF9549293.1"/>
    <property type="molecule type" value="Genomic_DNA"/>
</dbReference>
<name>A0A9P6FFY6_9FUNG</name>
<feature type="region of interest" description="Disordered" evidence="2">
    <location>
        <begin position="118"/>
        <end position="142"/>
    </location>
</feature>
<evidence type="ECO:0000256" key="2">
    <source>
        <dbReference type="SAM" id="MobiDB-lite"/>
    </source>
</evidence>
<dbReference type="GO" id="GO:0005829">
    <property type="term" value="C:cytosol"/>
    <property type="evidence" value="ECO:0007669"/>
    <property type="project" value="TreeGrafter"/>
</dbReference>
<evidence type="ECO:0000313" key="3">
    <source>
        <dbReference type="EMBL" id="KAF9549293.1"/>
    </source>
</evidence>
<feature type="compositionally biased region" description="Basic and acidic residues" evidence="2">
    <location>
        <begin position="39"/>
        <end position="53"/>
    </location>
</feature>
<dbReference type="Pfam" id="PF01984">
    <property type="entry name" value="dsDNA_bind"/>
    <property type="match status" value="1"/>
</dbReference>
<dbReference type="GO" id="GO:0003677">
    <property type="term" value="F:DNA binding"/>
    <property type="evidence" value="ECO:0007669"/>
    <property type="project" value="InterPro"/>
</dbReference>